<dbReference type="KEGG" id="nba:CUN60_11065"/>
<dbReference type="PANTHER" id="PTHR30537:SF5">
    <property type="entry name" value="HTH-TYPE TRANSCRIPTIONAL ACTIVATOR TTDR-RELATED"/>
    <property type="match status" value="1"/>
</dbReference>
<comment type="similarity">
    <text evidence="1">Belongs to the LysR transcriptional regulatory family.</text>
</comment>
<evidence type="ECO:0000256" key="3">
    <source>
        <dbReference type="ARBA" id="ARBA00023125"/>
    </source>
</evidence>
<evidence type="ECO:0000313" key="6">
    <source>
        <dbReference type="EMBL" id="AUR52810.1"/>
    </source>
</evidence>
<dbReference type="PROSITE" id="PS50931">
    <property type="entry name" value="HTH_LYSR"/>
    <property type="match status" value="1"/>
</dbReference>
<keyword evidence="7" id="KW-1185">Reference proteome</keyword>
<dbReference type="PANTHER" id="PTHR30537">
    <property type="entry name" value="HTH-TYPE TRANSCRIPTIONAL REGULATOR"/>
    <property type="match status" value="1"/>
</dbReference>
<keyword evidence="4" id="KW-0804">Transcription</keyword>
<reference evidence="7" key="1">
    <citation type="submission" date="2017-11" db="EMBL/GenBank/DDBJ databases">
        <authorList>
            <person name="Chan K.G."/>
            <person name="Lee L.S."/>
        </authorList>
    </citation>
    <scope>NUCLEOTIDE SEQUENCE [LARGE SCALE GENOMIC DNA]</scope>
    <source>
        <strain evidence="7">DSM 100970</strain>
    </source>
</reference>
<dbReference type="InterPro" id="IPR058163">
    <property type="entry name" value="LysR-type_TF_proteobact-type"/>
</dbReference>
<dbReference type="InterPro" id="IPR005119">
    <property type="entry name" value="LysR_subst-bd"/>
</dbReference>
<dbReference type="EMBL" id="CP024847">
    <property type="protein sequence ID" value="AUR52810.1"/>
    <property type="molecule type" value="Genomic_DNA"/>
</dbReference>
<dbReference type="AlphaFoldDB" id="A0A2I7N8M3"/>
<evidence type="ECO:0000313" key="7">
    <source>
        <dbReference type="Proteomes" id="UP000236655"/>
    </source>
</evidence>
<dbReference type="Gene3D" id="3.40.190.290">
    <property type="match status" value="1"/>
</dbReference>
<dbReference type="PRINTS" id="PR00039">
    <property type="entry name" value="HTHLYSR"/>
</dbReference>
<dbReference type="Pfam" id="PF00126">
    <property type="entry name" value="HTH_1"/>
    <property type="match status" value="1"/>
</dbReference>
<dbReference type="GO" id="GO:0003700">
    <property type="term" value="F:DNA-binding transcription factor activity"/>
    <property type="evidence" value="ECO:0007669"/>
    <property type="project" value="InterPro"/>
</dbReference>
<dbReference type="GO" id="GO:0006351">
    <property type="term" value="P:DNA-templated transcription"/>
    <property type="evidence" value="ECO:0007669"/>
    <property type="project" value="TreeGrafter"/>
</dbReference>
<dbReference type="SUPFAM" id="SSF46785">
    <property type="entry name" value="Winged helix' DNA-binding domain"/>
    <property type="match status" value="1"/>
</dbReference>
<protein>
    <recommendedName>
        <fullName evidence="5">HTH lysR-type domain-containing protein</fullName>
    </recommendedName>
</protein>
<sequence>MLDDLSLFIKIVECGNFTKAANVLNIYQSKISRRMNSLEEMLGVQLFKRNVKEMELTEHGLIAYNMFKFNINSLINRIDDFNALSGKITGRINVILPPLFANRFINHRLNSLINEYPDLELNISYLVLNEHDLNSFVFDLALSRIPATKPSFQQSVLFKTKLILCASKEYLEKNGSPADFSDILKHRLITIVADDNNHQLTAFGEVIGEADSNNVEIELPRYNIIHNSSLAAYDMVKAGTGLTFMLEYGIKEELENGDIVRLLPDYHFGEVKFYLIQSNHETNSKLEIVKKFLRESLTD</sequence>
<dbReference type="Gene3D" id="1.10.10.10">
    <property type="entry name" value="Winged helix-like DNA-binding domain superfamily/Winged helix DNA-binding domain"/>
    <property type="match status" value="1"/>
</dbReference>
<evidence type="ECO:0000256" key="4">
    <source>
        <dbReference type="ARBA" id="ARBA00023163"/>
    </source>
</evidence>
<keyword evidence="2" id="KW-0805">Transcription regulation</keyword>
<proteinExistence type="inferred from homology"/>
<evidence type="ECO:0000259" key="5">
    <source>
        <dbReference type="PROSITE" id="PS50931"/>
    </source>
</evidence>
<evidence type="ECO:0000256" key="2">
    <source>
        <dbReference type="ARBA" id="ARBA00023015"/>
    </source>
</evidence>
<dbReference type="InterPro" id="IPR000847">
    <property type="entry name" value="LysR_HTH_N"/>
</dbReference>
<dbReference type="Proteomes" id="UP000236655">
    <property type="component" value="Chromosome"/>
</dbReference>
<feature type="domain" description="HTH lysR-type" evidence="5">
    <location>
        <begin position="1"/>
        <end position="57"/>
    </location>
</feature>
<dbReference type="OrthoDB" id="9178040at2"/>
<evidence type="ECO:0000256" key="1">
    <source>
        <dbReference type="ARBA" id="ARBA00009437"/>
    </source>
</evidence>
<accession>A0A2I7N8M3</accession>
<gene>
    <name evidence="6" type="ORF">CUN60_11065</name>
</gene>
<dbReference type="InterPro" id="IPR036388">
    <property type="entry name" value="WH-like_DNA-bd_sf"/>
</dbReference>
<dbReference type="Pfam" id="PF03466">
    <property type="entry name" value="LysR_substrate"/>
    <property type="match status" value="1"/>
</dbReference>
<organism evidence="6 7">
    <name type="scientific">Aquella oligotrophica</name>
    <dbReference type="NCBI Taxonomy" id="2067065"/>
    <lineage>
        <taxon>Bacteria</taxon>
        <taxon>Pseudomonadati</taxon>
        <taxon>Pseudomonadota</taxon>
        <taxon>Betaproteobacteria</taxon>
        <taxon>Neisseriales</taxon>
        <taxon>Neisseriaceae</taxon>
        <taxon>Aquella</taxon>
    </lineage>
</organism>
<dbReference type="InterPro" id="IPR036390">
    <property type="entry name" value="WH_DNA-bd_sf"/>
</dbReference>
<dbReference type="GO" id="GO:0043565">
    <property type="term" value="F:sequence-specific DNA binding"/>
    <property type="evidence" value="ECO:0007669"/>
    <property type="project" value="TreeGrafter"/>
</dbReference>
<keyword evidence="3" id="KW-0238">DNA-binding</keyword>
<dbReference type="SUPFAM" id="SSF53850">
    <property type="entry name" value="Periplasmic binding protein-like II"/>
    <property type="match status" value="1"/>
</dbReference>
<name>A0A2I7N8M3_9NEIS</name>
<dbReference type="RefSeq" id="WP_102952098.1">
    <property type="nucleotide sequence ID" value="NZ_CP024847.1"/>
</dbReference>